<sequence length="153" mass="17320">MRGSRSESSSLNELPRGSSGDTACAQREDTPGRIRHAEDLDMRPLRRDKFFYLYLFPDLWKPSGVYVMTEIVASSIRTVLIVTSPFAALRFYPRHNVLPPPYHKERKHLCEGRKEKAADFGRFIISLEAPFSQSPPGSSPAVERTPIKVLTSQ</sequence>
<dbReference type="EMBL" id="JABXXO010000014">
    <property type="protein sequence ID" value="KAF7761086.1"/>
    <property type="molecule type" value="Genomic_DNA"/>
</dbReference>
<evidence type="ECO:0000313" key="2">
    <source>
        <dbReference type="EMBL" id="KAF7761086.1"/>
    </source>
</evidence>
<evidence type="ECO:0000256" key="1">
    <source>
        <dbReference type="SAM" id="MobiDB-lite"/>
    </source>
</evidence>
<feature type="region of interest" description="Disordered" evidence="1">
    <location>
        <begin position="131"/>
        <end position="153"/>
    </location>
</feature>
<organism evidence="2 3">
    <name type="scientific">Agaricus bisporus var. burnettii</name>
    <dbReference type="NCBI Taxonomy" id="192524"/>
    <lineage>
        <taxon>Eukaryota</taxon>
        <taxon>Fungi</taxon>
        <taxon>Dikarya</taxon>
        <taxon>Basidiomycota</taxon>
        <taxon>Agaricomycotina</taxon>
        <taxon>Agaricomycetes</taxon>
        <taxon>Agaricomycetidae</taxon>
        <taxon>Agaricales</taxon>
        <taxon>Agaricineae</taxon>
        <taxon>Agaricaceae</taxon>
        <taxon>Agaricus</taxon>
    </lineage>
</organism>
<reference evidence="2 3" key="1">
    <citation type="journal article" name="Sci. Rep.">
        <title>Telomere-to-telomere assembled and centromere annotated genomes of the two main subspecies of the button mushroom Agaricus bisporus reveal especially polymorphic chromosome ends.</title>
        <authorList>
            <person name="Sonnenberg A.S.M."/>
            <person name="Sedaghat-Telgerd N."/>
            <person name="Lavrijssen B."/>
            <person name="Ohm R.A."/>
            <person name="Hendrickx P.M."/>
            <person name="Scholtmeijer K."/>
            <person name="Baars J.J.P."/>
            <person name="van Peer A."/>
        </authorList>
    </citation>
    <scope>NUCLEOTIDE SEQUENCE [LARGE SCALE GENOMIC DNA]</scope>
    <source>
        <strain evidence="2 3">H119_p4</strain>
    </source>
</reference>
<protein>
    <submittedName>
        <fullName evidence="2">Uncharacterized protein</fullName>
    </submittedName>
</protein>
<feature type="compositionally biased region" description="Polar residues" evidence="1">
    <location>
        <begin position="1"/>
        <end position="12"/>
    </location>
</feature>
<feature type="region of interest" description="Disordered" evidence="1">
    <location>
        <begin position="1"/>
        <end position="32"/>
    </location>
</feature>
<proteinExistence type="predicted"/>
<dbReference type="Proteomes" id="UP000629468">
    <property type="component" value="Unassembled WGS sequence"/>
</dbReference>
<name>A0A8H7C2C7_AGABI</name>
<comment type="caution">
    <text evidence="2">The sequence shown here is derived from an EMBL/GenBank/DDBJ whole genome shotgun (WGS) entry which is preliminary data.</text>
</comment>
<evidence type="ECO:0000313" key="3">
    <source>
        <dbReference type="Proteomes" id="UP000629468"/>
    </source>
</evidence>
<gene>
    <name evidence="2" type="ORF">Agabi119p4_10495</name>
</gene>
<dbReference type="AlphaFoldDB" id="A0A8H7C2C7"/>
<accession>A0A8H7C2C7</accession>